<keyword evidence="4" id="KW-0067">ATP-binding</keyword>
<dbReference type="InterPro" id="IPR024975">
    <property type="entry name" value="NOV_C"/>
</dbReference>
<dbReference type="InterPro" id="IPR014001">
    <property type="entry name" value="Helicase_ATP-bd"/>
</dbReference>
<evidence type="ECO:0000259" key="7">
    <source>
        <dbReference type="PROSITE" id="PS51194"/>
    </source>
</evidence>
<evidence type="ECO:0000256" key="4">
    <source>
        <dbReference type="ARBA" id="ARBA00022840"/>
    </source>
</evidence>
<dbReference type="SMART" id="SM00382">
    <property type="entry name" value="AAA"/>
    <property type="match status" value="1"/>
</dbReference>
<evidence type="ECO:0000313" key="8">
    <source>
        <dbReference type="EMBL" id="REE28797.1"/>
    </source>
</evidence>
<dbReference type="Pfam" id="PF00176">
    <property type="entry name" value="SNF2-rel_dom"/>
    <property type="match status" value="1"/>
</dbReference>
<dbReference type="SMART" id="SM00490">
    <property type="entry name" value="HELICc"/>
    <property type="match status" value="1"/>
</dbReference>
<dbReference type="GO" id="GO:0140097">
    <property type="term" value="F:catalytic activity, acting on DNA"/>
    <property type="evidence" value="ECO:0007669"/>
    <property type="project" value="UniProtKB-ARBA"/>
</dbReference>
<dbReference type="GO" id="GO:0016787">
    <property type="term" value="F:hydrolase activity"/>
    <property type="evidence" value="ECO:0007669"/>
    <property type="project" value="UniProtKB-KW"/>
</dbReference>
<dbReference type="Gene3D" id="3.40.50.10810">
    <property type="entry name" value="Tandem AAA-ATPase domain"/>
    <property type="match status" value="1"/>
</dbReference>
<dbReference type="Gene3D" id="3.40.50.300">
    <property type="entry name" value="P-loop containing nucleotide triphosphate hydrolases"/>
    <property type="match status" value="1"/>
</dbReference>
<organism evidence="8 9">
    <name type="scientific">Methanothermobacter defluvii</name>
    <dbReference type="NCBI Taxonomy" id="49339"/>
    <lineage>
        <taxon>Archaea</taxon>
        <taxon>Methanobacteriati</taxon>
        <taxon>Methanobacteriota</taxon>
        <taxon>Methanomada group</taxon>
        <taxon>Methanobacteria</taxon>
        <taxon>Methanobacteriales</taxon>
        <taxon>Methanobacteriaceae</taxon>
        <taxon>Methanothermobacter</taxon>
    </lineage>
</organism>
<dbReference type="EMBL" id="QREL01000001">
    <property type="protein sequence ID" value="REE28797.1"/>
    <property type="molecule type" value="Genomic_DNA"/>
</dbReference>
<dbReference type="SMART" id="SM00487">
    <property type="entry name" value="DEXDc"/>
    <property type="match status" value="1"/>
</dbReference>
<evidence type="ECO:0000259" key="6">
    <source>
        <dbReference type="PROSITE" id="PS51192"/>
    </source>
</evidence>
<dbReference type="PROSITE" id="PS51194">
    <property type="entry name" value="HELICASE_CTER"/>
    <property type="match status" value="1"/>
</dbReference>
<dbReference type="Proteomes" id="UP000256864">
    <property type="component" value="Unassembled WGS sequence"/>
</dbReference>
<gene>
    <name evidence="8" type="ORF">C7452_0821</name>
</gene>
<keyword evidence="3" id="KW-0347">Helicase</keyword>
<dbReference type="InterPro" id="IPR049730">
    <property type="entry name" value="SNF2/RAD54-like_C"/>
</dbReference>
<dbReference type="InterPro" id="IPR003593">
    <property type="entry name" value="AAA+_ATPase"/>
</dbReference>
<evidence type="ECO:0000256" key="2">
    <source>
        <dbReference type="ARBA" id="ARBA00022801"/>
    </source>
</evidence>
<reference evidence="8 9" key="1">
    <citation type="submission" date="2018-07" db="EMBL/GenBank/DDBJ databases">
        <title>Genomic Encyclopedia of Type Strains, Phase IV (KMG-IV): sequencing the most valuable type-strain genomes for metagenomic binning, comparative biology and taxonomic classification.</title>
        <authorList>
            <person name="Goeker M."/>
        </authorList>
    </citation>
    <scope>NUCLEOTIDE SEQUENCE [LARGE SCALE GENOMIC DNA]</scope>
    <source>
        <strain evidence="8 9">DSM 7466</strain>
    </source>
</reference>
<keyword evidence="2" id="KW-0378">Hydrolase</keyword>
<feature type="domain" description="Helicase ATP-binding" evidence="6">
    <location>
        <begin position="112"/>
        <end position="283"/>
    </location>
</feature>
<keyword evidence="1" id="KW-0547">Nucleotide-binding</keyword>
<keyword evidence="9" id="KW-1185">Reference proteome</keyword>
<dbReference type="CDD" id="cd18793">
    <property type="entry name" value="SF2_C_SNF"/>
    <property type="match status" value="1"/>
</dbReference>
<dbReference type="SUPFAM" id="SSF52540">
    <property type="entry name" value="P-loop containing nucleoside triphosphate hydrolases"/>
    <property type="match status" value="2"/>
</dbReference>
<evidence type="ECO:0000313" key="9">
    <source>
        <dbReference type="Proteomes" id="UP000256864"/>
    </source>
</evidence>
<evidence type="ECO:0000256" key="1">
    <source>
        <dbReference type="ARBA" id="ARBA00022741"/>
    </source>
</evidence>
<comment type="caution">
    <text evidence="8">The sequence shown here is derived from an EMBL/GenBank/DDBJ whole genome shotgun (WGS) entry which is preliminary data.</text>
</comment>
<name>A0A371NE65_9EURY</name>
<dbReference type="InterPro" id="IPR027417">
    <property type="entry name" value="P-loop_NTPase"/>
</dbReference>
<feature type="domain" description="Helicase C-terminal" evidence="7">
    <location>
        <begin position="465"/>
        <end position="617"/>
    </location>
</feature>
<dbReference type="PANTHER" id="PTHR45766">
    <property type="entry name" value="DNA ANNEALING HELICASE AND ENDONUCLEASE ZRANB3 FAMILY MEMBER"/>
    <property type="match status" value="1"/>
</dbReference>
<dbReference type="InterPro" id="IPR038718">
    <property type="entry name" value="SNF2-like_sf"/>
</dbReference>
<dbReference type="AlphaFoldDB" id="A0A371NE65"/>
<dbReference type="InterPro" id="IPR000330">
    <property type="entry name" value="SNF2_N"/>
</dbReference>
<accession>A0A371NE65</accession>
<keyword evidence="5" id="KW-0175">Coiled coil</keyword>
<evidence type="ECO:0000256" key="5">
    <source>
        <dbReference type="SAM" id="Coils"/>
    </source>
</evidence>
<dbReference type="InterPro" id="IPR057342">
    <property type="entry name" value="DEXDc_RapA"/>
</dbReference>
<sequence length="1073" mass="124900">MSSLIRNGTVIEGPLWPEPVEIKSVSRIGENLRIIGALINSNEHIDQILTPDECRRIRGGEVKLDFSASGEEFFLALESYRYRNASIFDPFLAMNSSRIDPLPFQLDAVYLHALKMPRLRYMIADDPGAGKTIMAGIIIRELKLRGVATRILIVSPGHLREQWRREMAEKFDERFIMADRGFFNSRRGENPWLTGNQFITSMDFAKQDDILRSLGAVRWDLVIVDEAHKLSATFSGKIKKRTERYRLGEVLSGTSDNMLFLTATPHSGNPESFRLLLDLLEPGFFANKGLIEEARRKDENPLFIRRTKEELRDFQGNPIFRKRFTYTHSFRLSEKEIELYNRLSEYIRKEYRRAEGSDGRIYIFALMLLQRRMASSIYALRESLIRRRIRCQEMIRSHDLEEPGINISGIEDEDEATRWREEEKLEGTIIVKSRYQLDEEVQTLTELIKMADDILAASEDTKLGELRKILDEVGDEKLLIFTEFKDTLDYLVDKLEEWGYTVSTIHGQMNMEERIAAEKEFRESTQIMVATEAAGEGINLQFCHLMVNYDIPWNPNRLEQRMGRIHRYKQSKDVYVYNLAAENTREGLVVTRLLEKLERIRKDLGSDRVYDVVGEIYHEKDIQEIIREAISAGISPDEIDRRLEPPWDILDDVLKEQLATPVNYAEIDRISQRIRERKLAPEYIEEFFRKAAQHYRWELRERSTGTYGMRTPPELLRVWTDKYKNRYGDLQRNYPVFSFEKTEDDDVDFVSFGHPLFEATLLYIGQELASDIYRGAVFRDPTGRYDGVIWFFEGAVRDGSGKIAGRKIFGVLNNGREMSIVDPSVLWNLIPDSGPSEAEYDSEGVMEFAIEEMKRFRHELLREAEKRAEIKRNYGVRSLDYSINESNSKLIDYERRLGLGEDLKLAIRNEKERLSEYKERRDSLIDEIEREKTLSINMPKQIGAIIVRGEMAEDPAIERIGMDMAMKYELEHGRIPEDVSGENLGFDVRSSGPDGTRYIEVKARSGEGNVELTQNEWLKARRFRESYWLYIVSSAATSPRLHIIRDPHSKLKPIIREEVRYVIPASQWKEASQ</sequence>
<dbReference type="CDD" id="cd18011">
    <property type="entry name" value="DEXDc_RapA"/>
    <property type="match status" value="1"/>
</dbReference>
<proteinExistence type="predicted"/>
<feature type="coiled-coil region" evidence="5">
    <location>
        <begin position="900"/>
        <end position="934"/>
    </location>
</feature>
<dbReference type="GO" id="GO:0005524">
    <property type="term" value="F:ATP binding"/>
    <property type="evidence" value="ECO:0007669"/>
    <property type="project" value="UniProtKB-KW"/>
</dbReference>
<evidence type="ECO:0000256" key="3">
    <source>
        <dbReference type="ARBA" id="ARBA00022806"/>
    </source>
</evidence>
<dbReference type="Pfam" id="PF00271">
    <property type="entry name" value="Helicase_C"/>
    <property type="match status" value="1"/>
</dbReference>
<dbReference type="GO" id="GO:0004386">
    <property type="term" value="F:helicase activity"/>
    <property type="evidence" value="ECO:0007669"/>
    <property type="project" value="UniProtKB-KW"/>
</dbReference>
<dbReference type="PANTHER" id="PTHR45766:SF6">
    <property type="entry name" value="SWI_SNF-RELATED MATRIX-ASSOCIATED ACTIN-DEPENDENT REGULATOR OF CHROMATIN SUBFAMILY A-LIKE PROTEIN 1"/>
    <property type="match status" value="1"/>
</dbReference>
<protein>
    <submittedName>
        <fullName evidence="8">SNF2 domain-containing protein</fullName>
    </submittedName>
</protein>
<dbReference type="Pfam" id="PF13020">
    <property type="entry name" value="NOV_C"/>
    <property type="match status" value="1"/>
</dbReference>
<dbReference type="InterPro" id="IPR001650">
    <property type="entry name" value="Helicase_C-like"/>
</dbReference>
<dbReference type="PROSITE" id="PS51192">
    <property type="entry name" value="HELICASE_ATP_BIND_1"/>
    <property type="match status" value="1"/>
</dbReference>